<reference evidence="2" key="1">
    <citation type="submission" date="2020-03" db="EMBL/GenBank/DDBJ databases">
        <authorList>
            <person name="Weist P."/>
        </authorList>
    </citation>
    <scope>NUCLEOTIDE SEQUENCE</scope>
</reference>
<protein>
    <submittedName>
        <fullName evidence="2">Uncharacterized protein</fullName>
    </submittedName>
</protein>
<evidence type="ECO:0000313" key="2">
    <source>
        <dbReference type="EMBL" id="CAB1433988.1"/>
    </source>
</evidence>
<dbReference type="EMBL" id="CADEAL010001616">
    <property type="protein sequence ID" value="CAB1433988.1"/>
    <property type="molecule type" value="Genomic_DNA"/>
</dbReference>
<comment type="caution">
    <text evidence="2">The sequence shown here is derived from an EMBL/GenBank/DDBJ whole genome shotgun (WGS) entry which is preliminary data.</text>
</comment>
<organism evidence="2 3">
    <name type="scientific">Pleuronectes platessa</name>
    <name type="common">European plaice</name>
    <dbReference type="NCBI Taxonomy" id="8262"/>
    <lineage>
        <taxon>Eukaryota</taxon>
        <taxon>Metazoa</taxon>
        <taxon>Chordata</taxon>
        <taxon>Craniata</taxon>
        <taxon>Vertebrata</taxon>
        <taxon>Euteleostomi</taxon>
        <taxon>Actinopterygii</taxon>
        <taxon>Neopterygii</taxon>
        <taxon>Teleostei</taxon>
        <taxon>Neoteleostei</taxon>
        <taxon>Acanthomorphata</taxon>
        <taxon>Carangaria</taxon>
        <taxon>Pleuronectiformes</taxon>
        <taxon>Pleuronectoidei</taxon>
        <taxon>Pleuronectidae</taxon>
        <taxon>Pleuronectes</taxon>
    </lineage>
</organism>
<dbReference type="AlphaFoldDB" id="A0A9N7UKN2"/>
<proteinExistence type="predicted"/>
<keyword evidence="3" id="KW-1185">Reference proteome</keyword>
<name>A0A9N7UKN2_PLEPL</name>
<evidence type="ECO:0000313" key="3">
    <source>
        <dbReference type="Proteomes" id="UP001153269"/>
    </source>
</evidence>
<sequence length="158" mass="16915">MVSLPPSPVNRCTTGQLEVPSFSRGPPAPEETQLRGLPSYVFNGRREHCVAAQRSVPGKSLQAPCDGSISISVENGRSHLRLIISQWSPAGGKMYTQGKSVNTNLICMEKVTVIGCDSESLWATPLRKEDLHGSAGLGPEKRRGQARRAIGLPPRGGS</sequence>
<feature type="region of interest" description="Disordered" evidence="1">
    <location>
        <begin position="130"/>
        <end position="158"/>
    </location>
</feature>
<feature type="region of interest" description="Disordered" evidence="1">
    <location>
        <begin position="1"/>
        <end position="32"/>
    </location>
</feature>
<evidence type="ECO:0000256" key="1">
    <source>
        <dbReference type="SAM" id="MobiDB-lite"/>
    </source>
</evidence>
<accession>A0A9N7UKN2</accession>
<dbReference type="Proteomes" id="UP001153269">
    <property type="component" value="Unassembled WGS sequence"/>
</dbReference>
<gene>
    <name evidence="2" type="ORF">PLEPLA_LOCUS22080</name>
</gene>